<evidence type="ECO:0000313" key="2">
    <source>
        <dbReference type="Proteomes" id="UP000608024"/>
    </source>
</evidence>
<sequence length="371" mass="40522">MLFAGVPEDNGPYAHMRAALAECPEPRRVLNWLCSSRSARLLADLIATGRQLTHEDLDATATSRSAAMTAEYLRGLLMAYQVLPERDEPTARITRHLDPVTARHPEHAVLLRAYVRWSLLTRARRHQRLRGGGATHRIHWAYTRINLAARFLTAMTARGLTLAEVTQHYVDDWLVGGRPRPATTYAALSSGPTAATTPKALHVPHRPKADPVGLEEDSHWDLLHQCLTDATLPLEVRTAGAILLLFGQDLTRITALTTTALTTVDNTFFLTLDHAPIPLPVYLGHLLAHLARRAASTGWAANTPADWLFPGHLPGAHLSAIAVSHRLTAPPHIPSRPARTTALITLSQDLPPAGAVADVLAFHAGHRGRAR</sequence>
<protein>
    <submittedName>
        <fullName evidence="1">Uncharacterized protein</fullName>
    </submittedName>
</protein>
<keyword evidence="2" id="KW-1185">Reference proteome</keyword>
<gene>
    <name evidence="1" type="ORF">GCM10018785_06300</name>
</gene>
<name>A0A919DDW1_9ACTN</name>
<evidence type="ECO:0000313" key="1">
    <source>
        <dbReference type="EMBL" id="GHE39424.1"/>
    </source>
</evidence>
<comment type="caution">
    <text evidence="1">The sequence shown here is derived from an EMBL/GenBank/DDBJ whole genome shotgun (WGS) entry which is preliminary data.</text>
</comment>
<dbReference type="AlphaFoldDB" id="A0A919DDW1"/>
<proteinExistence type="predicted"/>
<reference evidence="1" key="2">
    <citation type="submission" date="2020-09" db="EMBL/GenBank/DDBJ databases">
        <authorList>
            <person name="Sun Q."/>
            <person name="Ohkuma M."/>
        </authorList>
    </citation>
    <scope>NUCLEOTIDE SEQUENCE</scope>
    <source>
        <strain evidence="1">JCM 4784</strain>
    </source>
</reference>
<dbReference type="RefSeq" id="WP_229925319.1">
    <property type="nucleotide sequence ID" value="NZ_BNBT01000005.1"/>
</dbReference>
<accession>A0A919DDW1</accession>
<organism evidence="1 2">
    <name type="scientific">Streptomyces longispororuber</name>
    <dbReference type="NCBI Taxonomy" id="68230"/>
    <lineage>
        <taxon>Bacteria</taxon>
        <taxon>Bacillati</taxon>
        <taxon>Actinomycetota</taxon>
        <taxon>Actinomycetes</taxon>
        <taxon>Kitasatosporales</taxon>
        <taxon>Streptomycetaceae</taxon>
        <taxon>Streptomyces</taxon>
    </lineage>
</organism>
<dbReference type="EMBL" id="BNBT01000005">
    <property type="protein sequence ID" value="GHE39424.1"/>
    <property type="molecule type" value="Genomic_DNA"/>
</dbReference>
<reference evidence="1" key="1">
    <citation type="journal article" date="2014" name="Int. J. Syst. Evol. Microbiol.">
        <title>Complete genome sequence of Corynebacterium casei LMG S-19264T (=DSM 44701T), isolated from a smear-ripened cheese.</title>
        <authorList>
            <consortium name="US DOE Joint Genome Institute (JGI-PGF)"/>
            <person name="Walter F."/>
            <person name="Albersmeier A."/>
            <person name="Kalinowski J."/>
            <person name="Ruckert C."/>
        </authorList>
    </citation>
    <scope>NUCLEOTIDE SEQUENCE</scope>
    <source>
        <strain evidence="1">JCM 4784</strain>
    </source>
</reference>
<dbReference type="Proteomes" id="UP000608024">
    <property type="component" value="Unassembled WGS sequence"/>
</dbReference>